<keyword evidence="8" id="KW-1185">Reference proteome</keyword>
<dbReference type="PANTHER" id="PTHR11592">
    <property type="entry name" value="GLUTATHIONE PEROXIDASE"/>
    <property type="match status" value="1"/>
</dbReference>
<dbReference type="EMBL" id="CP040017">
    <property type="protein sequence ID" value="QCP10800.1"/>
    <property type="molecule type" value="Genomic_DNA"/>
</dbReference>
<dbReference type="GO" id="GO:0004601">
    <property type="term" value="F:peroxidase activity"/>
    <property type="evidence" value="ECO:0007669"/>
    <property type="project" value="UniProtKB-KW"/>
</dbReference>
<dbReference type="PROSITE" id="PS00460">
    <property type="entry name" value="GLUTATHIONE_PEROXID_1"/>
    <property type="match status" value="1"/>
</dbReference>
<comment type="similarity">
    <text evidence="1 5">Belongs to the glutathione peroxidase family.</text>
</comment>
<protein>
    <recommendedName>
        <fullName evidence="5">Glutathione peroxidase</fullName>
    </recommendedName>
</protein>
<sequence length="185" mass="20044">MTATHEALADIPLKRIDGTDDTLAAHRGKVLLVVNVASKCGLTPQYAGLEALYQDKRAQGLEVLGFPANDFKGQEPGSDEEISSFCSLNYDVKFPLYSKISVLGDTQHPLYAALVAAQPEATGDGPFREKLTQYGVHPARKEDVLWNFEKFLIGRNGDVAGRFAPDVTADDPRLVAAIDAELARA</sequence>
<feature type="active site" evidence="4">
    <location>
        <position position="40"/>
    </location>
</feature>
<dbReference type="InterPro" id="IPR029759">
    <property type="entry name" value="GPX_AS"/>
</dbReference>
<evidence type="ECO:0000256" key="5">
    <source>
        <dbReference type="RuleBase" id="RU000499"/>
    </source>
</evidence>
<proteinExistence type="inferred from homology"/>
<evidence type="ECO:0000313" key="7">
    <source>
        <dbReference type="EMBL" id="QCP10800.1"/>
    </source>
</evidence>
<dbReference type="PRINTS" id="PR01011">
    <property type="entry name" value="GLUTPROXDASE"/>
</dbReference>
<gene>
    <name evidence="7" type="ORF">FCL38_10410</name>
    <name evidence="6" type="ORF">FHS02_003528</name>
</gene>
<reference evidence="6 9" key="2">
    <citation type="submission" date="2020-08" db="EMBL/GenBank/DDBJ databases">
        <title>Genomic Encyclopedia of Type Strains, Phase III (KMG-III): the genomes of soil and plant-associated and newly described type strains.</title>
        <authorList>
            <person name="Whitman W."/>
        </authorList>
    </citation>
    <scope>NUCLEOTIDE SEQUENCE [LARGE SCALE GENOMIC DNA]</scope>
    <source>
        <strain evidence="6 9">CECT 7753</strain>
    </source>
</reference>
<reference evidence="7 8" key="1">
    <citation type="submission" date="2019-05" db="EMBL/GenBank/DDBJ databases">
        <title>Draft Genome Sequences of Six Type Strains of the Genus Massilia.</title>
        <authorList>
            <person name="Miess H."/>
            <person name="Frediansyhah A."/>
            <person name="Gross H."/>
        </authorList>
    </citation>
    <scope>NUCLEOTIDE SEQUENCE [LARGE SCALE GENOMIC DNA]</scope>
    <source>
        <strain evidence="7 8">DSMZ 26121</strain>
    </source>
</reference>
<keyword evidence="2 5" id="KW-0575">Peroxidase</keyword>
<organism evidence="6 9">
    <name type="scientific">Pseudoduganella umbonata</name>
    <dbReference type="NCBI Taxonomy" id="864828"/>
    <lineage>
        <taxon>Bacteria</taxon>
        <taxon>Pseudomonadati</taxon>
        <taxon>Pseudomonadota</taxon>
        <taxon>Betaproteobacteria</taxon>
        <taxon>Burkholderiales</taxon>
        <taxon>Oxalobacteraceae</taxon>
        <taxon>Telluria group</taxon>
        <taxon>Pseudoduganella</taxon>
    </lineage>
</organism>
<dbReference type="InterPro" id="IPR036249">
    <property type="entry name" value="Thioredoxin-like_sf"/>
</dbReference>
<dbReference type="GO" id="GO:0034599">
    <property type="term" value="P:cellular response to oxidative stress"/>
    <property type="evidence" value="ECO:0007669"/>
    <property type="project" value="TreeGrafter"/>
</dbReference>
<dbReference type="Pfam" id="PF00255">
    <property type="entry name" value="GSHPx"/>
    <property type="match status" value="1"/>
</dbReference>
<evidence type="ECO:0000313" key="6">
    <source>
        <dbReference type="EMBL" id="MBB3222705.1"/>
    </source>
</evidence>
<accession>A0A4P8HQS6</accession>
<keyword evidence="3 5" id="KW-0560">Oxidoreductase</keyword>
<evidence type="ECO:0000256" key="3">
    <source>
        <dbReference type="ARBA" id="ARBA00023002"/>
    </source>
</evidence>
<evidence type="ECO:0000313" key="9">
    <source>
        <dbReference type="Proteomes" id="UP000584325"/>
    </source>
</evidence>
<dbReference type="SUPFAM" id="SSF52833">
    <property type="entry name" value="Thioredoxin-like"/>
    <property type="match status" value="1"/>
</dbReference>
<dbReference type="RefSeq" id="WP_137313679.1">
    <property type="nucleotide sequence ID" value="NZ_CP040017.1"/>
</dbReference>
<dbReference type="PROSITE" id="PS51355">
    <property type="entry name" value="GLUTATHIONE_PEROXID_3"/>
    <property type="match status" value="1"/>
</dbReference>
<evidence type="ECO:0000313" key="8">
    <source>
        <dbReference type="Proteomes" id="UP000298763"/>
    </source>
</evidence>
<dbReference type="InterPro" id="IPR000889">
    <property type="entry name" value="Glutathione_peroxidase"/>
</dbReference>
<dbReference type="AlphaFoldDB" id="A0A4P8HQS6"/>
<dbReference type="OrthoDB" id="9785502at2"/>
<name>A0A4P8HQS6_9BURK</name>
<dbReference type="Gene3D" id="3.40.30.10">
    <property type="entry name" value="Glutaredoxin"/>
    <property type="match status" value="1"/>
</dbReference>
<dbReference type="CDD" id="cd00340">
    <property type="entry name" value="GSH_Peroxidase"/>
    <property type="match status" value="1"/>
</dbReference>
<evidence type="ECO:0000256" key="1">
    <source>
        <dbReference type="ARBA" id="ARBA00006926"/>
    </source>
</evidence>
<dbReference type="EMBL" id="JACHXS010000006">
    <property type="protein sequence ID" value="MBB3222705.1"/>
    <property type="molecule type" value="Genomic_DNA"/>
</dbReference>
<evidence type="ECO:0000256" key="4">
    <source>
        <dbReference type="PIRSR" id="PIRSR000303-1"/>
    </source>
</evidence>
<dbReference type="PIRSF" id="PIRSF000303">
    <property type="entry name" value="Glutathion_perox"/>
    <property type="match status" value="1"/>
</dbReference>
<dbReference type="Proteomes" id="UP000584325">
    <property type="component" value="Unassembled WGS sequence"/>
</dbReference>
<evidence type="ECO:0000256" key="2">
    <source>
        <dbReference type="ARBA" id="ARBA00022559"/>
    </source>
</evidence>
<dbReference type="Proteomes" id="UP000298763">
    <property type="component" value="Chromosome"/>
</dbReference>
<dbReference type="PANTHER" id="PTHR11592:SF40">
    <property type="entry name" value="THIOREDOXIN_GLUTATHIONE PEROXIDASE BTUE"/>
    <property type="match status" value="1"/>
</dbReference>